<name>A0A7H1NST9_9PROT</name>
<dbReference type="AlphaFoldDB" id="A0A7H1NST9"/>
<protein>
    <recommendedName>
        <fullName evidence="2">Integration host factor subunit alpha</fullName>
    </recommendedName>
</protein>
<dbReference type="GO" id="GO:0005829">
    <property type="term" value="C:cytosol"/>
    <property type="evidence" value="ECO:0007669"/>
    <property type="project" value="TreeGrafter"/>
</dbReference>
<keyword evidence="10" id="KW-1185">Reference proteome</keyword>
<dbReference type="PANTHER" id="PTHR33175">
    <property type="entry name" value="DNA-BINDING PROTEIN HU"/>
    <property type="match status" value="1"/>
</dbReference>
<dbReference type="PRINTS" id="PR01727">
    <property type="entry name" value="DNABINDINGHU"/>
</dbReference>
<keyword evidence="6" id="KW-0804">Transcription</keyword>
<sequence>MIQKKTETLTRIKLVERIHSQVGLSQHDSMIFLERILELIAQALEANESVKISGFGTFLVRKKKERIGRNPKTKEEVPIRAHTVLIFRPSQVLKARINHKAEGDRL</sequence>
<keyword evidence="4" id="KW-0805">Transcription regulation</keyword>
<proteinExistence type="inferred from homology"/>
<evidence type="ECO:0000256" key="4">
    <source>
        <dbReference type="ARBA" id="ARBA00023015"/>
    </source>
</evidence>
<dbReference type="GO" id="GO:0006310">
    <property type="term" value="P:DNA recombination"/>
    <property type="evidence" value="ECO:0007669"/>
    <property type="project" value="UniProtKB-KW"/>
</dbReference>
<dbReference type="CDD" id="cd13835">
    <property type="entry name" value="IHF_A"/>
    <property type="match status" value="1"/>
</dbReference>
<accession>A0A7H1NST9</accession>
<dbReference type="SUPFAM" id="SSF47729">
    <property type="entry name" value="IHF-like DNA-binding proteins"/>
    <property type="match status" value="1"/>
</dbReference>
<evidence type="ECO:0000256" key="6">
    <source>
        <dbReference type="ARBA" id="ARBA00023163"/>
    </source>
</evidence>
<dbReference type="EMBL" id="CP060244">
    <property type="protein sequence ID" value="QNT78849.1"/>
    <property type="molecule type" value="Genomic_DNA"/>
</dbReference>
<dbReference type="GO" id="GO:0003677">
    <property type="term" value="F:DNA binding"/>
    <property type="evidence" value="ECO:0007669"/>
    <property type="project" value="UniProtKB-KW"/>
</dbReference>
<dbReference type="InterPro" id="IPR020816">
    <property type="entry name" value="Histone-like_DNA-bd_CS"/>
</dbReference>
<keyword evidence="3" id="KW-0810">Translation regulation</keyword>
<dbReference type="InterPro" id="IPR000119">
    <property type="entry name" value="Hist_DNA-bd"/>
</dbReference>
<dbReference type="GO" id="GO:0009893">
    <property type="term" value="P:positive regulation of metabolic process"/>
    <property type="evidence" value="ECO:0007669"/>
    <property type="project" value="UniProtKB-ARBA"/>
</dbReference>
<comment type="similarity">
    <text evidence="1 8">Belongs to the bacterial histone-like protein family.</text>
</comment>
<dbReference type="GO" id="GO:0030527">
    <property type="term" value="F:structural constituent of chromatin"/>
    <property type="evidence" value="ECO:0007669"/>
    <property type="project" value="InterPro"/>
</dbReference>
<dbReference type="SMART" id="SM00411">
    <property type="entry name" value="BHL"/>
    <property type="match status" value="1"/>
</dbReference>
<dbReference type="GO" id="GO:0006355">
    <property type="term" value="P:regulation of DNA-templated transcription"/>
    <property type="evidence" value="ECO:0007669"/>
    <property type="project" value="InterPro"/>
</dbReference>
<evidence type="ECO:0000256" key="7">
    <source>
        <dbReference type="ARBA" id="ARBA00023172"/>
    </source>
</evidence>
<keyword evidence="7" id="KW-0233">DNA recombination</keyword>
<dbReference type="Proteomes" id="UP000516349">
    <property type="component" value="Chromosome"/>
</dbReference>
<evidence type="ECO:0000256" key="1">
    <source>
        <dbReference type="ARBA" id="ARBA00010529"/>
    </source>
</evidence>
<evidence type="ECO:0000256" key="2">
    <source>
        <dbReference type="ARBA" id="ARBA00018329"/>
    </source>
</evidence>
<keyword evidence="5" id="KW-0238">DNA-binding</keyword>
<dbReference type="Pfam" id="PF00216">
    <property type="entry name" value="Bac_DNA_binding"/>
    <property type="match status" value="1"/>
</dbReference>
<dbReference type="KEGG" id="ebla:JGUZn3_16270"/>
<evidence type="ECO:0000313" key="10">
    <source>
        <dbReference type="Proteomes" id="UP000516349"/>
    </source>
</evidence>
<organism evidence="9 10">
    <name type="scientific">Entomobacter blattae</name>
    <dbReference type="NCBI Taxonomy" id="2762277"/>
    <lineage>
        <taxon>Bacteria</taxon>
        <taxon>Pseudomonadati</taxon>
        <taxon>Pseudomonadota</taxon>
        <taxon>Alphaproteobacteria</taxon>
        <taxon>Acetobacterales</taxon>
        <taxon>Acetobacteraceae</taxon>
        <taxon>Entomobacter</taxon>
    </lineage>
</organism>
<dbReference type="Gene3D" id="4.10.520.10">
    <property type="entry name" value="IHF-like DNA-binding proteins"/>
    <property type="match status" value="1"/>
</dbReference>
<reference evidence="9 10" key="1">
    <citation type="submission" date="2020-08" db="EMBL/GenBank/DDBJ databases">
        <title>Complete genome sequence of Entomobacter blattae G55GP.</title>
        <authorList>
            <person name="Poehlein A."/>
            <person name="Guzman J."/>
            <person name="Daniel R."/>
            <person name="Vilcinskas A."/>
        </authorList>
    </citation>
    <scope>NUCLEOTIDE SEQUENCE [LARGE SCALE GENOMIC DNA]</scope>
    <source>
        <strain evidence="9 10">G55GP</strain>
    </source>
</reference>
<dbReference type="PROSITE" id="PS00045">
    <property type="entry name" value="HISTONE_LIKE"/>
    <property type="match status" value="1"/>
</dbReference>
<dbReference type="InterPro" id="IPR010992">
    <property type="entry name" value="IHF-like_DNA-bd_dom_sf"/>
</dbReference>
<dbReference type="InterPro" id="IPR005684">
    <property type="entry name" value="IHF_alpha"/>
</dbReference>
<dbReference type="PANTHER" id="PTHR33175:SF2">
    <property type="entry name" value="INTEGRATION HOST FACTOR SUBUNIT ALPHA"/>
    <property type="match status" value="1"/>
</dbReference>
<dbReference type="GO" id="GO:0006417">
    <property type="term" value="P:regulation of translation"/>
    <property type="evidence" value="ECO:0007669"/>
    <property type="project" value="UniProtKB-KW"/>
</dbReference>
<gene>
    <name evidence="9" type="primary">ihfA</name>
    <name evidence="9" type="ORF">JGUZn3_16270</name>
</gene>
<dbReference type="RefSeq" id="WP_203413074.1">
    <property type="nucleotide sequence ID" value="NZ_CP060244.1"/>
</dbReference>
<evidence type="ECO:0000313" key="9">
    <source>
        <dbReference type="EMBL" id="QNT78849.1"/>
    </source>
</evidence>
<evidence type="ECO:0000256" key="8">
    <source>
        <dbReference type="RuleBase" id="RU003939"/>
    </source>
</evidence>
<evidence type="ECO:0000256" key="5">
    <source>
        <dbReference type="ARBA" id="ARBA00023125"/>
    </source>
</evidence>
<dbReference type="NCBIfam" id="NF001401">
    <property type="entry name" value="PRK00285.1"/>
    <property type="match status" value="1"/>
</dbReference>
<evidence type="ECO:0000256" key="3">
    <source>
        <dbReference type="ARBA" id="ARBA00022845"/>
    </source>
</evidence>